<dbReference type="InterPro" id="IPR002110">
    <property type="entry name" value="Ankyrin_rpt"/>
</dbReference>
<dbReference type="EMBL" id="CAADRA010005322">
    <property type="protein sequence ID" value="VFT88582.1"/>
    <property type="molecule type" value="Genomic_DNA"/>
</dbReference>
<dbReference type="EMBL" id="VJMH01005301">
    <property type="protein sequence ID" value="KAF0697597.1"/>
    <property type="molecule type" value="Genomic_DNA"/>
</dbReference>
<gene>
    <name evidence="6" type="primary">Aste57867_11725</name>
    <name evidence="5" type="ORF">As57867_011681</name>
    <name evidence="6" type="ORF">ASTE57867_11725</name>
</gene>
<keyword evidence="7" id="KW-1185">Reference proteome</keyword>
<evidence type="ECO:0000313" key="5">
    <source>
        <dbReference type="EMBL" id="KAF0697597.1"/>
    </source>
</evidence>
<feature type="repeat" description="ANK" evidence="3">
    <location>
        <begin position="67"/>
        <end position="99"/>
    </location>
</feature>
<accession>A0A485KU06</accession>
<feature type="region of interest" description="Disordered" evidence="4">
    <location>
        <begin position="469"/>
        <end position="497"/>
    </location>
</feature>
<dbReference type="OrthoDB" id="194358at2759"/>
<proteinExistence type="predicted"/>
<keyword evidence="1" id="KW-0677">Repeat</keyword>
<dbReference type="Gene3D" id="1.25.40.20">
    <property type="entry name" value="Ankyrin repeat-containing domain"/>
    <property type="match status" value="2"/>
</dbReference>
<evidence type="ECO:0000256" key="4">
    <source>
        <dbReference type="SAM" id="MobiDB-lite"/>
    </source>
</evidence>
<dbReference type="PROSITE" id="PS50297">
    <property type="entry name" value="ANK_REP_REGION"/>
    <property type="match status" value="3"/>
</dbReference>
<evidence type="ECO:0000256" key="2">
    <source>
        <dbReference type="ARBA" id="ARBA00023043"/>
    </source>
</evidence>
<dbReference type="PANTHER" id="PTHR24171:SF8">
    <property type="entry name" value="BRCA1-ASSOCIATED RING DOMAIN PROTEIN 1"/>
    <property type="match status" value="1"/>
</dbReference>
<sequence>MAHLLQAAIDRDVAAVRGILEDDLTIINYQNELGYSALHLAAEARDVQIVAFLVDHRVIDIDGMDKMGWTPLNLACLKAEIEIASILLKRGANVRQANQFGATPLDSAIASGNVEVVTLLLENGAIGLINTRNEAGASPLMAAVAYGWEDIVIVLLNAGASLVLRNNNGQTAEDMANTNSAIERTLREATCSIRTQAEAAMRASLFHEARVLYARIVPEYGGQDATDLMHRAIAALYTGATDALVYRDANASYNLGKTNVFESMGDMLLLDNRVGLAKRAFVMGSHRRDACQVALQRIHEEEVATMLFSEPFQAIQAKLAQDDELGHWMQHDPTFALALANVYEYGYTMYYHDPRLQKATAVLKMYRALDALIDGKTRSAWSDATASFDLGKTDVYATMGDILLHLGRVKDAAVAYSKGAEVYSAFYDIRCFVGLAHIGLAHIHYWTPQPIDPKGDEIDQVIVDDRRLRSDPDTAADGSEQHSASDAESMEEPEQELGAFYRGCLLD</sequence>
<name>A0A485KU06_9STRA</name>
<dbReference type="Pfam" id="PF00023">
    <property type="entry name" value="Ank"/>
    <property type="match status" value="2"/>
</dbReference>
<dbReference type="SMART" id="SM00248">
    <property type="entry name" value="ANK"/>
    <property type="match status" value="4"/>
</dbReference>
<dbReference type="PANTHER" id="PTHR24171">
    <property type="entry name" value="ANKYRIN REPEAT DOMAIN-CONTAINING PROTEIN 39-RELATED"/>
    <property type="match status" value="1"/>
</dbReference>
<dbReference type="Pfam" id="PF12796">
    <property type="entry name" value="Ank_2"/>
    <property type="match status" value="1"/>
</dbReference>
<feature type="repeat" description="ANK" evidence="3">
    <location>
        <begin position="135"/>
        <end position="167"/>
    </location>
</feature>
<feature type="repeat" description="ANK" evidence="3">
    <location>
        <begin position="100"/>
        <end position="125"/>
    </location>
</feature>
<dbReference type="InterPro" id="IPR036770">
    <property type="entry name" value="Ankyrin_rpt-contain_sf"/>
</dbReference>
<dbReference type="PROSITE" id="PS50088">
    <property type="entry name" value="ANK_REPEAT"/>
    <property type="match status" value="3"/>
</dbReference>
<evidence type="ECO:0000313" key="6">
    <source>
        <dbReference type="EMBL" id="VFT88582.1"/>
    </source>
</evidence>
<keyword evidence="2 3" id="KW-0040">ANK repeat</keyword>
<dbReference type="AlphaFoldDB" id="A0A485KU06"/>
<evidence type="ECO:0000256" key="1">
    <source>
        <dbReference type="ARBA" id="ARBA00022737"/>
    </source>
</evidence>
<dbReference type="Proteomes" id="UP000332933">
    <property type="component" value="Unassembled WGS sequence"/>
</dbReference>
<reference evidence="6 7" key="1">
    <citation type="submission" date="2019-03" db="EMBL/GenBank/DDBJ databases">
        <authorList>
            <person name="Gaulin E."/>
            <person name="Dumas B."/>
        </authorList>
    </citation>
    <scope>NUCLEOTIDE SEQUENCE [LARGE SCALE GENOMIC DNA]</scope>
    <source>
        <strain evidence="6">CBS 568.67</strain>
    </source>
</reference>
<evidence type="ECO:0000256" key="3">
    <source>
        <dbReference type="PROSITE-ProRule" id="PRU00023"/>
    </source>
</evidence>
<protein>
    <submittedName>
        <fullName evidence="6">Aste57867_11725 protein</fullName>
    </submittedName>
</protein>
<organism evidence="6 7">
    <name type="scientific">Aphanomyces stellatus</name>
    <dbReference type="NCBI Taxonomy" id="120398"/>
    <lineage>
        <taxon>Eukaryota</taxon>
        <taxon>Sar</taxon>
        <taxon>Stramenopiles</taxon>
        <taxon>Oomycota</taxon>
        <taxon>Saprolegniomycetes</taxon>
        <taxon>Saprolegniales</taxon>
        <taxon>Verrucalvaceae</taxon>
        <taxon>Aphanomyces</taxon>
    </lineage>
</organism>
<reference evidence="5" key="2">
    <citation type="submission" date="2019-06" db="EMBL/GenBank/DDBJ databases">
        <title>Genomics analysis of Aphanomyces spp. identifies a new class of oomycete effector associated with host adaptation.</title>
        <authorList>
            <person name="Gaulin E."/>
        </authorList>
    </citation>
    <scope>NUCLEOTIDE SEQUENCE</scope>
    <source>
        <strain evidence="5">CBS 578.67</strain>
    </source>
</reference>
<dbReference type="GO" id="GO:0004842">
    <property type="term" value="F:ubiquitin-protein transferase activity"/>
    <property type="evidence" value="ECO:0007669"/>
    <property type="project" value="TreeGrafter"/>
</dbReference>
<dbReference type="SUPFAM" id="SSF48403">
    <property type="entry name" value="Ankyrin repeat"/>
    <property type="match status" value="1"/>
</dbReference>
<evidence type="ECO:0000313" key="7">
    <source>
        <dbReference type="Proteomes" id="UP000332933"/>
    </source>
</evidence>
<dbReference type="GO" id="GO:0085020">
    <property type="term" value="P:protein K6-linked ubiquitination"/>
    <property type="evidence" value="ECO:0007669"/>
    <property type="project" value="TreeGrafter"/>
</dbReference>